<proteinExistence type="predicted"/>
<dbReference type="OrthoDB" id="10462290at2759"/>
<dbReference type="AlphaFoldDB" id="A0A6G0SVP2"/>
<evidence type="ECO:0000313" key="2">
    <source>
        <dbReference type="Proteomes" id="UP000475862"/>
    </source>
</evidence>
<sequence length="230" mass="26847">MADLNEIDNSQSSITDDTCKTYRLNWLKYDNIFKIIDLKEDFETYQKFNICCKYCASSKLLTADTRTSSNLIKHLEYPLTSLTVPNELLLLKRFKSLLVSREKNVEACRHKMASDVSMLAVSEDHLKNTITILNALNNYIVKAYFCFLKYSLNFFNSFNAMFQIQNIMIHKMYTISVNLLKTFAQNFIKPEFLMTDSLEQLSFSDTNNFLPESEIFVGTEFLKNLLKNEF</sequence>
<reference evidence="1 2" key="1">
    <citation type="submission" date="2019-08" db="EMBL/GenBank/DDBJ databases">
        <title>The genome of the soybean aphid Biotype 1, its phylome, world population structure and adaptation to the North American continent.</title>
        <authorList>
            <person name="Giordano R."/>
            <person name="Donthu R.K."/>
            <person name="Hernandez A.G."/>
            <person name="Wright C.L."/>
            <person name="Zimin A.V."/>
        </authorList>
    </citation>
    <scope>NUCLEOTIDE SEQUENCE [LARGE SCALE GENOMIC DNA]</scope>
    <source>
        <tissue evidence="1">Whole aphids</tissue>
    </source>
</reference>
<comment type="caution">
    <text evidence="1">The sequence shown here is derived from an EMBL/GenBank/DDBJ whole genome shotgun (WGS) entry which is preliminary data.</text>
</comment>
<protein>
    <submittedName>
        <fullName evidence="1">Uncharacterized protein</fullName>
    </submittedName>
</protein>
<organism evidence="1 2">
    <name type="scientific">Aphis glycines</name>
    <name type="common">Soybean aphid</name>
    <dbReference type="NCBI Taxonomy" id="307491"/>
    <lineage>
        <taxon>Eukaryota</taxon>
        <taxon>Metazoa</taxon>
        <taxon>Ecdysozoa</taxon>
        <taxon>Arthropoda</taxon>
        <taxon>Hexapoda</taxon>
        <taxon>Insecta</taxon>
        <taxon>Pterygota</taxon>
        <taxon>Neoptera</taxon>
        <taxon>Paraneoptera</taxon>
        <taxon>Hemiptera</taxon>
        <taxon>Sternorrhyncha</taxon>
        <taxon>Aphidomorpha</taxon>
        <taxon>Aphidoidea</taxon>
        <taxon>Aphididae</taxon>
        <taxon>Aphidini</taxon>
        <taxon>Aphis</taxon>
        <taxon>Aphis</taxon>
    </lineage>
</organism>
<gene>
    <name evidence="1" type="ORF">AGLY_017425</name>
</gene>
<dbReference type="EMBL" id="VYZN01001597">
    <property type="protein sequence ID" value="KAE9522165.1"/>
    <property type="molecule type" value="Genomic_DNA"/>
</dbReference>
<accession>A0A6G0SVP2</accession>
<name>A0A6G0SVP2_APHGL</name>
<keyword evidence="2" id="KW-1185">Reference proteome</keyword>
<dbReference type="Proteomes" id="UP000475862">
    <property type="component" value="Unassembled WGS sequence"/>
</dbReference>
<evidence type="ECO:0000313" key="1">
    <source>
        <dbReference type="EMBL" id="KAE9522165.1"/>
    </source>
</evidence>